<dbReference type="RefSeq" id="XP_031574131.1">
    <property type="nucleotide sequence ID" value="XM_031718271.1"/>
</dbReference>
<dbReference type="InParanoid" id="A0A6P8J2D3"/>
<dbReference type="GeneID" id="116307937"/>
<organism evidence="1 2">
    <name type="scientific">Actinia tenebrosa</name>
    <name type="common">Australian red waratah sea anemone</name>
    <dbReference type="NCBI Taxonomy" id="6105"/>
    <lineage>
        <taxon>Eukaryota</taxon>
        <taxon>Metazoa</taxon>
        <taxon>Cnidaria</taxon>
        <taxon>Anthozoa</taxon>
        <taxon>Hexacorallia</taxon>
        <taxon>Actiniaria</taxon>
        <taxon>Actiniidae</taxon>
        <taxon>Actinia</taxon>
    </lineage>
</organism>
<proteinExistence type="predicted"/>
<gene>
    <name evidence="2" type="primary">LOC116307937</name>
</gene>
<name>A0A6P8J2D3_ACTTE</name>
<dbReference type="AlphaFoldDB" id="A0A6P8J2D3"/>
<keyword evidence="1" id="KW-1185">Reference proteome</keyword>
<dbReference type="OrthoDB" id="10445798at2759"/>
<protein>
    <submittedName>
        <fullName evidence="2">Uncharacterized protein LOC116307937</fullName>
    </submittedName>
</protein>
<dbReference type="KEGG" id="aten:116307937"/>
<reference evidence="2" key="1">
    <citation type="submission" date="2025-08" db="UniProtKB">
        <authorList>
            <consortium name="RefSeq"/>
        </authorList>
    </citation>
    <scope>IDENTIFICATION</scope>
    <source>
        <tissue evidence="2">Tentacle</tissue>
    </source>
</reference>
<sequence length="241" mass="27842">MEESFDEVLTPVLQNILMEIEKDPNLSKTEPHYQDCFFESITGNSETCLMKENHSLKSREHLNNRESQFQPAVGIYNSLHCDLKYSTTAMSGVHVEFLNLREVYEKAQTRINRKSRQRIIKGRVDMVVTFDAQIQDIAVMVERIPKARALAGDQCGQVSLEVSVEKLELNKQYFSVDLDSIYLAQDGRTPVYKLSTVDAERRNRFHLAIVVIFIDGTRSQTIFSRPFLLRSKKTLRCFRSI</sequence>
<evidence type="ECO:0000313" key="2">
    <source>
        <dbReference type="RefSeq" id="XP_031574131.1"/>
    </source>
</evidence>
<accession>A0A6P8J2D3</accession>
<dbReference type="Proteomes" id="UP000515163">
    <property type="component" value="Unplaced"/>
</dbReference>
<evidence type="ECO:0000313" key="1">
    <source>
        <dbReference type="Proteomes" id="UP000515163"/>
    </source>
</evidence>